<dbReference type="AlphaFoldDB" id="A0A6G7J0S3"/>
<gene>
    <name evidence="1" type="ORF">GVT53_05230</name>
</gene>
<dbReference type="KEGG" id="mut:GVT53_05230"/>
<dbReference type="EMBL" id="CP049616">
    <property type="protein sequence ID" value="QII44097.1"/>
    <property type="molecule type" value="Genomic_DNA"/>
</dbReference>
<accession>A0A6G7J0S3</accession>
<evidence type="ECO:0000313" key="2">
    <source>
        <dbReference type="Proteomes" id="UP000502928"/>
    </source>
</evidence>
<protein>
    <submittedName>
        <fullName evidence="1">Uncharacterized protein</fullName>
    </submittedName>
</protein>
<proteinExistence type="predicted"/>
<reference evidence="1 2" key="1">
    <citation type="submission" date="2020-02" db="EMBL/GenBank/DDBJ databases">
        <title>Complete genome of Muricauda sp. 501str8.</title>
        <authorList>
            <person name="Dong B."/>
            <person name="Zhu S."/>
            <person name="Yang J."/>
            <person name="Chen J."/>
        </authorList>
    </citation>
    <scope>NUCLEOTIDE SEQUENCE [LARGE SCALE GENOMIC DNA]</scope>
    <source>
        <strain evidence="1 2">501str8</strain>
    </source>
</reference>
<organism evidence="1 2">
    <name type="scientific">Flagellimonas oceani</name>
    <dbReference type="NCBI Taxonomy" id="2698672"/>
    <lineage>
        <taxon>Bacteria</taxon>
        <taxon>Pseudomonadati</taxon>
        <taxon>Bacteroidota</taxon>
        <taxon>Flavobacteriia</taxon>
        <taxon>Flavobacteriales</taxon>
        <taxon>Flavobacteriaceae</taxon>
        <taxon>Flagellimonas</taxon>
    </lineage>
</organism>
<sequence length="62" mass="7187">MWFNQAKCDIYMGTGAGSKLLQEMANAQHSVKRSSPYLSPKLVQELIWLHHVTQVNIYFMVF</sequence>
<dbReference type="Proteomes" id="UP000502928">
    <property type="component" value="Chromosome"/>
</dbReference>
<name>A0A6G7J0S3_9FLAO</name>
<evidence type="ECO:0000313" key="1">
    <source>
        <dbReference type="EMBL" id="QII44097.1"/>
    </source>
</evidence>
<keyword evidence="2" id="KW-1185">Reference proteome</keyword>
<dbReference type="RefSeq" id="WP_166247758.1">
    <property type="nucleotide sequence ID" value="NZ_CP049616.1"/>
</dbReference>